<keyword evidence="2" id="KW-0946">Virion</keyword>
<feature type="domain" description="Spore coat protein X/V" evidence="1">
    <location>
        <begin position="23"/>
        <end position="77"/>
    </location>
</feature>
<organism evidence="2 3">
    <name type="scientific">Ureibacillus endophyticus</name>
    <dbReference type="NCBI Taxonomy" id="1978490"/>
    <lineage>
        <taxon>Bacteria</taxon>
        <taxon>Bacillati</taxon>
        <taxon>Bacillota</taxon>
        <taxon>Bacilli</taxon>
        <taxon>Bacillales</taxon>
        <taxon>Caryophanaceae</taxon>
        <taxon>Ureibacillus</taxon>
    </lineage>
</organism>
<reference evidence="2 3" key="1">
    <citation type="journal article" date="2016" name="Antonie Van Leeuwenhoek">
        <title>Lysinibacillus endophyticus sp. nov., an indole-3-acetic acid producing endophytic bacterium isolated from corn root (Zea mays cv. Xinken-5).</title>
        <authorList>
            <person name="Yu J."/>
            <person name="Guan X."/>
            <person name="Liu C."/>
            <person name="Xiang W."/>
            <person name="Yu Z."/>
            <person name="Liu X."/>
            <person name="Wang G."/>
        </authorList>
    </citation>
    <scope>NUCLEOTIDE SEQUENCE [LARGE SCALE GENOMIC DNA]</scope>
    <source>
        <strain evidence="2 3">DSM 100506</strain>
    </source>
</reference>
<dbReference type="EMBL" id="RBZN01000008">
    <property type="protein sequence ID" value="RKQ18502.1"/>
    <property type="molecule type" value="Genomic_DNA"/>
</dbReference>
<evidence type="ECO:0000259" key="1">
    <source>
        <dbReference type="Pfam" id="PF07552"/>
    </source>
</evidence>
<dbReference type="RefSeq" id="WP_121213773.1">
    <property type="nucleotide sequence ID" value="NZ_JAMYWW010000001.1"/>
</dbReference>
<comment type="caution">
    <text evidence="2">The sequence shown here is derived from an EMBL/GenBank/DDBJ whole genome shotgun (WGS) entry which is preliminary data.</text>
</comment>
<dbReference type="InterPro" id="IPR011428">
    <property type="entry name" value="Spore_coat_X/V"/>
</dbReference>
<keyword evidence="3" id="KW-1185">Reference proteome</keyword>
<evidence type="ECO:0000313" key="2">
    <source>
        <dbReference type="EMBL" id="RKQ18502.1"/>
    </source>
</evidence>
<evidence type="ECO:0000313" key="3">
    <source>
        <dbReference type="Proteomes" id="UP000272238"/>
    </source>
</evidence>
<dbReference type="GO" id="GO:0031160">
    <property type="term" value="C:spore wall"/>
    <property type="evidence" value="ECO:0007669"/>
    <property type="project" value="InterPro"/>
</dbReference>
<protein>
    <submittedName>
        <fullName evidence="2">Spore coat protein</fullName>
    </submittedName>
</protein>
<gene>
    <name evidence="2" type="ORF">D8M03_05510</name>
</gene>
<accession>A0A494Z7E2</accession>
<dbReference type="GO" id="GO:0030435">
    <property type="term" value="P:sporulation resulting in formation of a cellular spore"/>
    <property type="evidence" value="ECO:0007669"/>
    <property type="project" value="InterPro"/>
</dbReference>
<proteinExistence type="predicted"/>
<keyword evidence="2" id="KW-0167">Capsid protein</keyword>
<name>A0A494Z7E2_9BACL</name>
<dbReference type="OrthoDB" id="2376847at2"/>
<dbReference type="Pfam" id="PF07552">
    <property type="entry name" value="Coat_X"/>
    <property type="match status" value="2"/>
</dbReference>
<dbReference type="AlphaFoldDB" id="A0A494Z7E2"/>
<sequence>MANEWRALDYWDGKNDLNNDADALQDATEKAKTIQHSHEWIIVRDSEYVNVQTTDTQVALSLQLGIQAALAAVINITLGDTNQGKKVAHDLKQFMRTRQHNSQRTIIENSKEIQVTTTDTDIAVNLQAMIQILVALIGQLDVL</sequence>
<feature type="domain" description="Spore coat protein X/V" evidence="1">
    <location>
        <begin position="86"/>
        <end position="142"/>
    </location>
</feature>
<dbReference type="Proteomes" id="UP000272238">
    <property type="component" value="Unassembled WGS sequence"/>
</dbReference>